<accession>A0AAE3YGZ2</accession>
<dbReference type="Proteomes" id="UP001247307">
    <property type="component" value="Unassembled WGS sequence"/>
</dbReference>
<evidence type="ECO:0000313" key="3">
    <source>
        <dbReference type="Proteomes" id="UP001247307"/>
    </source>
</evidence>
<dbReference type="AlphaFoldDB" id="A0AAE3YGZ2"/>
<evidence type="ECO:0000313" key="2">
    <source>
        <dbReference type="EMBL" id="MDR6891995.1"/>
    </source>
</evidence>
<dbReference type="InterPro" id="IPR006311">
    <property type="entry name" value="TAT_signal"/>
</dbReference>
<sequence>MISSESHSPAPTRRSVVKTAAWAAPAVLATTASPAFAASPVANQTFVDYGLFVSTQFNGGYVGYAGANDTGVIHPTTPTGYFASNPRPESDINWSDATNSATKPSYFVNGEGSFTPATNAGGSTGAYASTSGWWISTPTTTANVGSGYIPGSSTTLAAGATFVTQVSATIPAGPNALWPLQNATIAGQKWNKAISGTLSSAGDSISTYLVNLKVNGRWNAAAPVITTNPDGSATLTGTITFTTTSPLVITQTGTKYYGQVVIMPATVQISPAYGWTNFSLTSSVQSATLSYTVPAPYIAPTTTQITGLTTTSAIHP</sequence>
<keyword evidence="3" id="KW-1185">Reference proteome</keyword>
<dbReference type="PROSITE" id="PS51318">
    <property type="entry name" value="TAT"/>
    <property type="match status" value="1"/>
</dbReference>
<feature type="chain" id="PRO_5042073284" evidence="1">
    <location>
        <begin position="38"/>
        <end position="316"/>
    </location>
</feature>
<evidence type="ECO:0000256" key="1">
    <source>
        <dbReference type="SAM" id="SignalP"/>
    </source>
</evidence>
<name>A0AAE3YGZ2_9MICC</name>
<keyword evidence="1" id="KW-0732">Signal</keyword>
<feature type="signal peptide" evidence="1">
    <location>
        <begin position="1"/>
        <end position="37"/>
    </location>
</feature>
<comment type="caution">
    <text evidence="2">The sequence shown here is derived from an EMBL/GenBank/DDBJ whole genome shotgun (WGS) entry which is preliminary data.</text>
</comment>
<dbReference type="EMBL" id="JAVDUI010000001">
    <property type="protein sequence ID" value="MDR6891995.1"/>
    <property type="molecule type" value="Genomic_DNA"/>
</dbReference>
<protein>
    <submittedName>
        <fullName evidence="2">Uncharacterized protein</fullName>
    </submittedName>
</protein>
<organism evidence="2 3">
    <name type="scientific">Falsarthrobacter nasiphocae</name>
    <dbReference type="NCBI Taxonomy" id="189863"/>
    <lineage>
        <taxon>Bacteria</taxon>
        <taxon>Bacillati</taxon>
        <taxon>Actinomycetota</taxon>
        <taxon>Actinomycetes</taxon>
        <taxon>Micrococcales</taxon>
        <taxon>Micrococcaceae</taxon>
        <taxon>Falsarthrobacter</taxon>
    </lineage>
</organism>
<reference evidence="2" key="1">
    <citation type="submission" date="2023-07" db="EMBL/GenBank/DDBJ databases">
        <title>Sequencing the genomes of 1000 actinobacteria strains.</title>
        <authorList>
            <person name="Klenk H.-P."/>
        </authorList>
    </citation>
    <scope>NUCLEOTIDE SEQUENCE</scope>
    <source>
        <strain evidence="2">DSM 13988</strain>
    </source>
</reference>
<dbReference type="RefSeq" id="WP_309850389.1">
    <property type="nucleotide sequence ID" value="NZ_BAAAIU010000023.1"/>
</dbReference>
<proteinExistence type="predicted"/>
<gene>
    <name evidence="2" type="ORF">J2S35_000935</name>
</gene>